<reference evidence="1 2" key="1">
    <citation type="journal article" date="2015" name="Genome Announc.">
        <title>Genome Sequences of Five Additional Brevibacillus laterosporus Bacteriophages.</title>
        <authorList>
            <person name="Merrill B.D."/>
            <person name="Berg J.A."/>
            <person name="Graves K.A."/>
            <person name="Ward A.T."/>
            <person name="Hilton J.A."/>
            <person name="Wake B.N."/>
            <person name="Grose J.H."/>
            <person name="Breakwell D.P."/>
            <person name="Burnett S.H."/>
        </authorList>
    </citation>
    <scope>NUCLEOTIDE SEQUENCE [LARGE SCALE GENOMIC DNA]</scope>
</reference>
<gene>
    <name evidence="1" type="ORF">SECTIM467_135</name>
</gene>
<dbReference type="Proteomes" id="UP000224542">
    <property type="component" value="Segment"/>
</dbReference>
<evidence type="ECO:0000313" key="2">
    <source>
        <dbReference type="Proteomes" id="UP000224542"/>
    </source>
</evidence>
<accession>A0A0K2CNV8</accession>
<proteinExistence type="predicted"/>
<organism evidence="1 2">
    <name type="scientific">Brevibacillus phage SecTim467</name>
    <dbReference type="NCBI Taxonomy" id="1691956"/>
    <lineage>
        <taxon>Viruses</taxon>
        <taxon>Duplodnaviria</taxon>
        <taxon>Heunggongvirae</taxon>
        <taxon>Uroviricota</taxon>
        <taxon>Caudoviricetes</taxon>
        <taxon>Jenstvirus</taxon>
        <taxon>Jenstvirus jenst</taxon>
    </lineage>
</organism>
<dbReference type="EMBL" id="KT151957">
    <property type="protein sequence ID" value="ALA07461.1"/>
    <property type="molecule type" value="Genomic_DNA"/>
</dbReference>
<protein>
    <submittedName>
        <fullName evidence="1">Uncharacterized protein</fullName>
    </submittedName>
</protein>
<name>A0A0K2CNV8_9CAUD</name>
<evidence type="ECO:0000313" key="1">
    <source>
        <dbReference type="EMBL" id="ALA07461.1"/>
    </source>
</evidence>
<sequence>MNRQAVLDVLNSLKAVDTNGGDDAYILVASSKKNLRKLNEVGVPDDVIYRYGDKETFCILALAFSEGYADSYSNGKLIFAGLNNFRIEDIDGCEFVKSRDVGKMLVSFDKDFDGYPTGKILVVYADGSQRAISQEEAQEKFNVGSWEVIH</sequence>